<reference evidence="1 2" key="1">
    <citation type="submission" date="2015-10" db="EMBL/GenBank/DDBJ databases">
        <title>Draft genomes sequences of Candida glabrata isolates 1A, 1B, 2A, 2B, 3A and 3B.</title>
        <authorList>
            <person name="Haavelsrud O.E."/>
            <person name="Gaustad P."/>
        </authorList>
    </citation>
    <scope>NUCLEOTIDE SEQUENCE [LARGE SCALE GENOMIC DNA]</scope>
    <source>
        <strain evidence="1">910700640</strain>
    </source>
</reference>
<proteinExistence type="predicted"/>
<gene>
    <name evidence="1" type="ORF">AO440_001485</name>
</gene>
<evidence type="ECO:0000313" key="1">
    <source>
        <dbReference type="EMBL" id="KTA95742.1"/>
    </source>
</evidence>
<sequence length="69" mass="7991">MKNADCRLFTFYCLNPTPFLTHYFRYQFKNSPNSRTLLLTQECLGTLFKDSPKNLLSHVTLVKGSNTKS</sequence>
<dbReference type="EMBL" id="LLZZ01000181">
    <property type="protein sequence ID" value="KTA95742.1"/>
    <property type="molecule type" value="Genomic_DNA"/>
</dbReference>
<name>A0A0W0ES62_CANGB</name>
<dbReference type="VEuPathDB" id="FungiDB:B1J91_F09141g"/>
<comment type="caution">
    <text evidence="1">The sequence shown here is derived from an EMBL/GenBank/DDBJ whole genome shotgun (WGS) entry which is preliminary data.</text>
</comment>
<evidence type="ECO:0000313" key="2">
    <source>
        <dbReference type="Proteomes" id="UP000054886"/>
    </source>
</evidence>
<dbReference type="Proteomes" id="UP000054886">
    <property type="component" value="Unassembled WGS sequence"/>
</dbReference>
<accession>A0A0W0ES62</accession>
<organism evidence="1 2">
    <name type="scientific">Candida glabrata</name>
    <name type="common">Yeast</name>
    <name type="synonym">Torulopsis glabrata</name>
    <dbReference type="NCBI Taxonomy" id="5478"/>
    <lineage>
        <taxon>Eukaryota</taxon>
        <taxon>Fungi</taxon>
        <taxon>Dikarya</taxon>
        <taxon>Ascomycota</taxon>
        <taxon>Saccharomycotina</taxon>
        <taxon>Saccharomycetes</taxon>
        <taxon>Saccharomycetales</taxon>
        <taxon>Saccharomycetaceae</taxon>
        <taxon>Nakaseomyces</taxon>
    </lineage>
</organism>
<dbReference type="VEuPathDB" id="FungiDB:GVI51_F08679"/>
<dbReference type="VEuPathDB" id="FungiDB:GW608_F08635"/>
<dbReference type="VEuPathDB" id="FungiDB:GWK60_F08635"/>
<dbReference type="VEuPathDB" id="FungiDB:CAGL0F09141g"/>
<dbReference type="AlphaFoldDB" id="A0A0W0ES62"/>
<protein>
    <submittedName>
        <fullName evidence="1">Uncharacterized protein</fullName>
    </submittedName>
</protein>